<proteinExistence type="inferred from homology"/>
<protein>
    <submittedName>
        <fullName evidence="3">Arylamine N-acetyltransferase</fullName>
    </submittedName>
</protein>
<dbReference type="InterPro" id="IPR001447">
    <property type="entry name" value="Arylamine_N-AcTrfase"/>
</dbReference>
<dbReference type="GO" id="GO:0016407">
    <property type="term" value="F:acetyltransferase activity"/>
    <property type="evidence" value="ECO:0007669"/>
    <property type="project" value="InterPro"/>
</dbReference>
<dbReference type="AlphaFoldDB" id="A0A2P9AB64"/>
<dbReference type="Gene3D" id="2.40.128.150">
    <property type="entry name" value="Cysteine proteinases"/>
    <property type="match status" value="1"/>
</dbReference>
<dbReference type="PRINTS" id="PR01543">
    <property type="entry name" value="ANATRNSFRASE"/>
</dbReference>
<sequence length="289" mass="32174">MNAYIEPVKAGLPSMTDISFDIDAYFARIGYTGLRDASLETLKSLHLLHPQAIPFENLDPFLGHTVRLDLASLQEKIVARGRGGYCFEHNLIFMHVLKALGFVVSGLAARVLWGQPDDAITARSHMLLRVELDGRTYIADVGFGGLTLTAPLLLRPGLEQKTPHETFRMVATGDHFRLQANVGGDWRTIYRFDMQQNYEVDYSVSNHFLSTHPTSHFLSSVIAARALPGRRYALRNNRLSTHHLGGRTEQIEIATAAELADVLEGPLEIAIPDRAAFEAMARQKKILEA</sequence>
<evidence type="ECO:0000256" key="2">
    <source>
        <dbReference type="RuleBase" id="RU003452"/>
    </source>
</evidence>
<comment type="similarity">
    <text evidence="1 2">Belongs to the arylamine N-acetyltransferase family.</text>
</comment>
<keyword evidence="3" id="KW-0808">Transferase</keyword>
<keyword evidence="4" id="KW-1185">Reference proteome</keyword>
<gene>
    <name evidence="3" type="ORF">BQ8482_110270</name>
</gene>
<dbReference type="SUPFAM" id="SSF54001">
    <property type="entry name" value="Cysteine proteinases"/>
    <property type="match status" value="1"/>
</dbReference>
<dbReference type="Proteomes" id="UP000245698">
    <property type="component" value="Unassembled WGS sequence"/>
</dbReference>
<dbReference type="EMBL" id="FUIG01000013">
    <property type="protein sequence ID" value="SJM28340.1"/>
    <property type="molecule type" value="Genomic_DNA"/>
</dbReference>
<organism evidence="3 4">
    <name type="scientific">Mesorhizobium delmotii</name>
    <dbReference type="NCBI Taxonomy" id="1631247"/>
    <lineage>
        <taxon>Bacteria</taxon>
        <taxon>Pseudomonadati</taxon>
        <taxon>Pseudomonadota</taxon>
        <taxon>Alphaproteobacteria</taxon>
        <taxon>Hyphomicrobiales</taxon>
        <taxon>Phyllobacteriaceae</taxon>
        <taxon>Mesorhizobium</taxon>
    </lineage>
</organism>
<dbReference type="Pfam" id="PF00797">
    <property type="entry name" value="Acetyltransf_2"/>
    <property type="match status" value="1"/>
</dbReference>
<accession>A0A2P9AB64</accession>
<dbReference type="InterPro" id="IPR038765">
    <property type="entry name" value="Papain-like_cys_pep_sf"/>
</dbReference>
<evidence type="ECO:0000256" key="1">
    <source>
        <dbReference type="ARBA" id="ARBA00006547"/>
    </source>
</evidence>
<dbReference type="PANTHER" id="PTHR11786:SF0">
    <property type="entry name" value="ARYLAMINE N-ACETYLTRANSFERASE 4-RELATED"/>
    <property type="match status" value="1"/>
</dbReference>
<reference evidence="4" key="1">
    <citation type="submission" date="2016-12" db="EMBL/GenBank/DDBJ databases">
        <authorList>
            <person name="Brunel B."/>
        </authorList>
    </citation>
    <scope>NUCLEOTIDE SEQUENCE [LARGE SCALE GENOMIC DNA]</scope>
</reference>
<evidence type="ECO:0000313" key="3">
    <source>
        <dbReference type="EMBL" id="SJM28340.1"/>
    </source>
</evidence>
<evidence type="ECO:0000313" key="4">
    <source>
        <dbReference type="Proteomes" id="UP000245698"/>
    </source>
</evidence>
<dbReference type="PANTHER" id="PTHR11786">
    <property type="entry name" value="N-HYDROXYARYLAMINE O-ACETYLTRANSFERASE"/>
    <property type="match status" value="1"/>
</dbReference>
<dbReference type="Gene3D" id="3.30.2140.10">
    <property type="entry name" value="Arylamine N-acetyltransferase"/>
    <property type="match status" value="1"/>
</dbReference>
<name>A0A2P9AB64_9HYPH</name>